<sequence>MTVWKTSMRNFFAHKGRMALSAVAVLLSVAFVCGTLVFTDTMNTTFDKLFAATSADVTVIPKSARTDETPQNGKPESLPASVVARVAKADGVKDAEGAVSSMAVTVVDSHNKNMGSETGAPTIAGNWTNNDLRSMEITSGHAPRGPTEVMIDADTAEKHHLKIGDELRTIAVTGDIRARISGIAAFKVTNPGAAIVYLDTATAQQKLLGRPDVFTHVSVTAEPGVDDGTLKRNVATALDGSAAYKLQTQQEAADANKDSMGSFLDVMKYAMLGFAGIAFLVGIFLIVNTFSMLVAQRTREIGLMRAIGSSRKQVNRSVLLEAVLLGIVGSLLGVAAGVGLAVGLMKVMGAVGMELSTQDLTVAWTTPVIGLALGIVVTVLAAYLPARRAGKVSPMAALRDSGTPADAKSGWLRAGIGLVLTGSGAAALWATAQADKASDGSLFLGLGVVLTLIGFIVIGPLLAGVVVRALSVVVLRLFGPVGRLAERNALRNPRRTGATGAALMIGLALVACLSVVGSSMVASATDELDKSVGADFIMQSSNGQLIVPQAAEALTTAPGIEHVTNYKVLGAKLTNPDGSTTDQHVTAADPTYPQDLRRETVAGDLPAAYGKDAMSVGDGYATAHGIKVGDTITVAFKAGATAKLKVAAITSDDTSVDQGSMYMNTTTAQRYVPADKMPKNLIMFAKARDGKEKEAYAALKSSLAPYPQYKVQNQADFKQSLKDQIGQLLNIVYGLLALAIIVAVLGVVNTLALSVVERTREIGLMRAIGLSRRQLRRMIRLESVVIALFGALLGLGLGMGWGTSAQKLLALEGFGVLEIPWPTIITVFVASAFVGLFAALVPAFRAGRMNVLNAIATDG</sequence>
<feature type="transmembrane region" description="Helical" evidence="7">
    <location>
        <begin position="442"/>
        <end position="475"/>
    </location>
</feature>
<organism evidence="10 11">
    <name type="scientific">Streptomyces brevispora</name>
    <dbReference type="NCBI Taxonomy" id="887462"/>
    <lineage>
        <taxon>Bacteria</taxon>
        <taxon>Bacillati</taxon>
        <taxon>Actinomycetota</taxon>
        <taxon>Actinomycetes</taxon>
        <taxon>Kitasatosporales</taxon>
        <taxon>Streptomycetaceae</taxon>
        <taxon>Streptomyces</taxon>
    </lineage>
</organism>
<evidence type="ECO:0000259" key="8">
    <source>
        <dbReference type="Pfam" id="PF02687"/>
    </source>
</evidence>
<reference evidence="10 11" key="1">
    <citation type="submission" date="2022-10" db="EMBL/GenBank/DDBJ databases">
        <title>The complete genomes of actinobacterial strains from the NBC collection.</title>
        <authorList>
            <person name="Joergensen T.S."/>
            <person name="Alvarez Arevalo M."/>
            <person name="Sterndorff E.B."/>
            <person name="Faurdal D."/>
            <person name="Vuksanovic O."/>
            <person name="Mourched A.-S."/>
            <person name="Charusanti P."/>
            <person name="Shaw S."/>
            <person name="Blin K."/>
            <person name="Weber T."/>
        </authorList>
    </citation>
    <scope>NUCLEOTIDE SEQUENCE [LARGE SCALE GENOMIC DNA]</scope>
    <source>
        <strain evidence="10 11">NBC 01769</strain>
    </source>
</reference>
<feature type="transmembrane region" description="Helical" evidence="7">
    <location>
        <begin position="411"/>
        <end position="430"/>
    </location>
</feature>
<accession>A0ABZ1G7Q9</accession>
<keyword evidence="4 7" id="KW-1133">Transmembrane helix</keyword>
<keyword evidence="3 7" id="KW-0812">Transmembrane</keyword>
<feature type="domain" description="ABC3 transporter permease C-terminal" evidence="8">
    <location>
        <begin position="274"/>
        <end position="394"/>
    </location>
</feature>
<feature type="domain" description="MacB-like periplasmic core" evidence="9">
    <location>
        <begin position="19"/>
        <end position="234"/>
    </location>
</feature>
<evidence type="ECO:0000256" key="7">
    <source>
        <dbReference type="SAM" id="Phobius"/>
    </source>
</evidence>
<feature type="transmembrane region" description="Helical" evidence="7">
    <location>
        <begin position="496"/>
        <end position="516"/>
    </location>
</feature>
<feature type="transmembrane region" description="Helical" evidence="7">
    <location>
        <begin position="269"/>
        <end position="295"/>
    </location>
</feature>
<evidence type="ECO:0000256" key="4">
    <source>
        <dbReference type="ARBA" id="ARBA00022989"/>
    </source>
</evidence>
<evidence type="ECO:0000256" key="2">
    <source>
        <dbReference type="ARBA" id="ARBA00022475"/>
    </source>
</evidence>
<keyword evidence="5 7" id="KW-0472">Membrane</keyword>
<keyword evidence="11" id="KW-1185">Reference proteome</keyword>
<feature type="transmembrane region" description="Helical" evidence="7">
    <location>
        <begin position="781"/>
        <end position="801"/>
    </location>
</feature>
<dbReference type="EMBL" id="CP109114">
    <property type="protein sequence ID" value="WSC15316.1"/>
    <property type="molecule type" value="Genomic_DNA"/>
</dbReference>
<keyword evidence="2" id="KW-1003">Cell membrane</keyword>
<protein>
    <submittedName>
        <fullName evidence="10">FtsX-like permease family protein</fullName>
    </submittedName>
</protein>
<feature type="domain" description="MacB-like periplasmic core" evidence="9">
    <location>
        <begin position="499"/>
        <end position="697"/>
    </location>
</feature>
<name>A0ABZ1G7Q9_9ACTN</name>
<evidence type="ECO:0000313" key="10">
    <source>
        <dbReference type="EMBL" id="WSC15316.1"/>
    </source>
</evidence>
<dbReference type="Pfam" id="PF02687">
    <property type="entry name" value="FtsX"/>
    <property type="match status" value="2"/>
</dbReference>
<dbReference type="InterPro" id="IPR003838">
    <property type="entry name" value="ABC3_permease_C"/>
</dbReference>
<evidence type="ECO:0000313" key="11">
    <source>
        <dbReference type="Proteomes" id="UP001330827"/>
    </source>
</evidence>
<feature type="transmembrane region" description="Helical" evidence="7">
    <location>
        <begin position="318"/>
        <end position="342"/>
    </location>
</feature>
<proteinExistence type="inferred from homology"/>
<evidence type="ECO:0000259" key="9">
    <source>
        <dbReference type="Pfam" id="PF12704"/>
    </source>
</evidence>
<feature type="domain" description="ABC3 transporter permease C-terminal" evidence="8">
    <location>
        <begin position="735"/>
        <end position="850"/>
    </location>
</feature>
<dbReference type="Pfam" id="PF12704">
    <property type="entry name" value="MacB_PCD"/>
    <property type="match status" value="2"/>
</dbReference>
<dbReference type="PANTHER" id="PTHR30572">
    <property type="entry name" value="MEMBRANE COMPONENT OF TRANSPORTER-RELATED"/>
    <property type="match status" value="1"/>
</dbReference>
<feature type="transmembrane region" description="Helical" evidence="7">
    <location>
        <begin position="362"/>
        <end position="384"/>
    </location>
</feature>
<evidence type="ECO:0000256" key="5">
    <source>
        <dbReference type="ARBA" id="ARBA00023136"/>
    </source>
</evidence>
<feature type="transmembrane region" description="Helical" evidence="7">
    <location>
        <begin position="821"/>
        <end position="844"/>
    </location>
</feature>
<gene>
    <name evidence="10" type="ORF">OIE64_22400</name>
</gene>
<dbReference type="PANTHER" id="PTHR30572:SF4">
    <property type="entry name" value="ABC TRANSPORTER PERMEASE YTRF"/>
    <property type="match status" value="1"/>
</dbReference>
<dbReference type="InterPro" id="IPR025857">
    <property type="entry name" value="MacB_PCD"/>
</dbReference>
<dbReference type="InterPro" id="IPR050250">
    <property type="entry name" value="Macrolide_Exporter_MacB"/>
</dbReference>
<comment type="subcellular location">
    <subcellularLocation>
        <location evidence="1">Cell membrane</location>
        <topology evidence="1">Multi-pass membrane protein</topology>
    </subcellularLocation>
</comment>
<evidence type="ECO:0000256" key="3">
    <source>
        <dbReference type="ARBA" id="ARBA00022692"/>
    </source>
</evidence>
<evidence type="ECO:0000256" key="6">
    <source>
        <dbReference type="ARBA" id="ARBA00038076"/>
    </source>
</evidence>
<feature type="transmembrane region" description="Helical" evidence="7">
    <location>
        <begin position="731"/>
        <end position="756"/>
    </location>
</feature>
<evidence type="ECO:0000256" key="1">
    <source>
        <dbReference type="ARBA" id="ARBA00004651"/>
    </source>
</evidence>
<dbReference type="Proteomes" id="UP001330827">
    <property type="component" value="Chromosome"/>
</dbReference>
<dbReference type="RefSeq" id="WP_326594359.1">
    <property type="nucleotide sequence ID" value="NZ_CP109114.1"/>
</dbReference>
<comment type="similarity">
    <text evidence="6">Belongs to the ABC-4 integral membrane protein family.</text>
</comment>